<dbReference type="EMBL" id="AZFW01000048">
    <property type="protein sequence ID" value="KRM27523.1"/>
    <property type="molecule type" value="Genomic_DNA"/>
</dbReference>
<protein>
    <submittedName>
        <fullName evidence="1">Uncharacterized protein</fullName>
    </submittedName>
</protein>
<name>A0A0R1XL10_9LACO</name>
<gene>
    <name evidence="1" type="ORF">FC91_GL002536</name>
</gene>
<dbReference type="OrthoDB" id="9983487at2"/>
<evidence type="ECO:0000313" key="1">
    <source>
        <dbReference type="EMBL" id="KRM27523.1"/>
    </source>
</evidence>
<proteinExistence type="predicted"/>
<dbReference type="RefSeq" id="WP_027828067.1">
    <property type="nucleotide sequence ID" value="NZ_AUEH01000012.1"/>
</dbReference>
<dbReference type="PATRIC" id="fig|1122147.4.peg.2617"/>
<evidence type="ECO:0000313" key="2">
    <source>
        <dbReference type="Proteomes" id="UP000050949"/>
    </source>
</evidence>
<dbReference type="Proteomes" id="UP000050949">
    <property type="component" value="Unassembled WGS sequence"/>
</dbReference>
<dbReference type="AlphaFoldDB" id="A0A0R1XL10"/>
<organism evidence="1 2">
    <name type="scientific">Schleiferilactobacillus harbinensis DSM 16991</name>
    <dbReference type="NCBI Taxonomy" id="1122147"/>
    <lineage>
        <taxon>Bacteria</taxon>
        <taxon>Bacillati</taxon>
        <taxon>Bacillota</taxon>
        <taxon>Bacilli</taxon>
        <taxon>Lactobacillales</taxon>
        <taxon>Lactobacillaceae</taxon>
        <taxon>Schleiferilactobacillus</taxon>
    </lineage>
</organism>
<comment type="caution">
    <text evidence="1">The sequence shown here is derived from an EMBL/GenBank/DDBJ whole genome shotgun (WGS) entry which is preliminary data.</text>
</comment>
<dbReference type="eggNOG" id="ENOG5030BGT">
    <property type="taxonomic scope" value="Bacteria"/>
</dbReference>
<accession>A0A0R1XL10</accession>
<sequence length="134" mass="15670">MTKVVMIDDKLHVVSENEAEAATLYISQLRSEMEEDASDGLRVNIFERRDLQLAWKTSTAAQKKELTELVVRHIDDVWNNHIRFSKRSDKAKWSDPWGYITVRWVKNISESGILGAEIVAEARKAYEWYTRKQE</sequence>
<reference evidence="1 2" key="1">
    <citation type="journal article" date="2015" name="Genome Announc.">
        <title>Expanding the biotechnology potential of lactobacilli through comparative genomics of 213 strains and associated genera.</title>
        <authorList>
            <person name="Sun Z."/>
            <person name="Harris H.M."/>
            <person name="McCann A."/>
            <person name="Guo C."/>
            <person name="Argimon S."/>
            <person name="Zhang W."/>
            <person name="Yang X."/>
            <person name="Jeffery I.B."/>
            <person name="Cooney J.C."/>
            <person name="Kagawa T.F."/>
            <person name="Liu W."/>
            <person name="Song Y."/>
            <person name="Salvetti E."/>
            <person name="Wrobel A."/>
            <person name="Rasinkangas P."/>
            <person name="Parkhill J."/>
            <person name="Rea M.C."/>
            <person name="O'Sullivan O."/>
            <person name="Ritari J."/>
            <person name="Douillard F.P."/>
            <person name="Paul Ross R."/>
            <person name="Yang R."/>
            <person name="Briner A.E."/>
            <person name="Felis G.E."/>
            <person name="de Vos W.M."/>
            <person name="Barrangou R."/>
            <person name="Klaenhammer T.R."/>
            <person name="Caufield P.W."/>
            <person name="Cui Y."/>
            <person name="Zhang H."/>
            <person name="O'Toole P.W."/>
        </authorList>
    </citation>
    <scope>NUCLEOTIDE SEQUENCE [LARGE SCALE GENOMIC DNA]</scope>
    <source>
        <strain evidence="1 2">DSM 16991</strain>
    </source>
</reference>